<dbReference type="InterPro" id="IPR001296">
    <property type="entry name" value="Glyco_trans_1"/>
</dbReference>
<dbReference type="InterPro" id="IPR036412">
    <property type="entry name" value="HAD-like_sf"/>
</dbReference>
<evidence type="ECO:0000313" key="3">
    <source>
        <dbReference type="Proteomes" id="UP000006034"/>
    </source>
</evidence>
<feature type="domain" description="Glycosyl transferase family 1" evidence="1">
    <location>
        <begin position="873"/>
        <end position="1029"/>
    </location>
</feature>
<name>E5YAZ4_BILW3</name>
<dbReference type="InterPro" id="IPR023214">
    <property type="entry name" value="HAD_sf"/>
</dbReference>
<protein>
    <recommendedName>
        <fullName evidence="1">Glycosyl transferase family 1 domain-containing protein</fullName>
    </recommendedName>
</protein>
<sequence length="1333" mass="153276">MKLYQKIIEGSKTHVYILGFPVYYENIKDNETRKRFLWMHSVKKREVGIVQNGDKKSIFSKIINTIESDVKNNTSYSMNLTSRKSVEEMFEIVKNFDVISFDIFDTALLRKVEFPSDIFDIMALEMHWPDFTSARKRAEDYARVQKEKTEGHREVTIDEIYGVLRERYNIEMIWMQREIELEKQSSIQNSYIFALYERLIHAGKTVVFTTDMYLPKDTLKEMLESSGYHDFCDIYVSNVYQLRKGDGSLQKKLIEKYPLKKIIHIGDNKTADVDKSEKSGMAALWYPDCRLQKREVFLNNLSGSIYRAIVNNTLNTGLWEHGLHYTHGFRVGGILTAGYCEHINEVAQQKGAEKILFCARDCYIIQKVYNAFYRKVDNSYIEISRYAVMNLSPERYANDILDRFIFRYWDENKNAKTLEQLLHDTGYNFLVPYLEDNDLDRFIYCSSASKELFAEFFLSHIDVLKENSKVSREAATAYFGGLIGTAKSILIVDVGWSGTCISALEYFIHDAISPDINVSGTLVCSSNTKNMCNQILGKYIVPYVCGPCRNNDFNNFMMPSGKKSVREIDMLHMPLEYMFTADTASLVEYFKDNDATVTFVRDVNTPKNINEIREMQNGIYAFNEKYVEYTKHLLIDVTVSPYVAFIALKESITDKNYSYSIYKNFLYDACTAPGNAQRRGVPFSSFFPDKITPAIISPGKGKRILFVSPELTYTGTPRSLLRVCRLARELGYEPIVWSAKDGPFREEFLKENIALQIVQAQDISQNQYMDIVSSCELVFCNTIVTDDYVRILSRYLPTVWFIREATNIPDFCRNKPERLALLQSYDKIFCVSEYAATALSQYTNQQIHIIHNCVEDESQWAENYRPGSGPTVKFVQFGTMEYRKGYDILIAAYKSMPIEYQRLCEMYFAGGFINSGTPYCDYLFSEMDNVPSLHYLGIIEGAENKIRTLSQMDVVVVASRDESCSLVALEGAMLSKPLILTESVGAKYIVDSENGLIVTSGDVEAMKKALMQMIDNKNALHVMGIASRKIYESRAGMSIHKAAFERLFNELSAKGKDGAKLAVISDFDETEVVISLTSHPGRMACIHTCLESLIKQDYRNRKIILWLSLEQFVHKEKDLPAALLNLNGQNAFEIRWVADDIKPHKKYYYAYQEFRKTPIIVVDDDVVYDPSMVRALVASYKKHPHCISCHRANLMLLRADKTFRAYQTWPMGYTLLSDTPSYQLLPTGVGGVLYPPNSLPEYTFNTDVIKRYCLLCDDLWLKMMTVLNEYPTVVVKNHRPYKLIDGSQDVALWKENVKGSNNDITLHAICEYIYKSIPQGSVCMERIRKDRFC</sequence>
<dbReference type="SUPFAM" id="SSF53448">
    <property type="entry name" value="Nucleotide-diphospho-sugar transferases"/>
    <property type="match status" value="1"/>
</dbReference>
<dbReference type="eggNOG" id="COG5610">
    <property type="taxonomic scope" value="Bacteria"/>
</dbReference>
<dbReference type="PANTHER" id="PTHR12526">
    <property type="entry name" value="GLYCOSYLTRANSFERASE"/>
    <property type="match status" value="1"/>
</dbReference>
<dbReference type="OrthoDB" id="5465469at2"/>
<dbReference type="HOGENOM" id="CLU_258901_0_0_7"/>
<gene>
    <name evidence="2" type="ORF">HMPREF0179_03365</name>
</gene>
<dbReference type="EMBL" id="ADCP02000005">
    <property type="protein sequence ID" value="EFV42829.2"/>
    <property type="molecule type" value="Genomic_DNA"/>
</dbReference>
<accession>E5YAZ4</accession>
<dbReference type="Gene3D" id="3.40.50.1000">
    <property type="entry name" value="HAD superfamily/HAD-like"/>
    <property type="match status" value="1"/>
</dbReference>
<dbReference type="SUPFAM" id="SSF53756">
    <property type="entry name" value="UDP-Glycosyltransferase/glycogen phosphorylase"/>
    <property type="match status" value="1"/>
</dbReference>
<dbReference type="Gene3D" id="3.40.50.2000">
    <property type="entry name" value="Glycogen Phosphorylase B"/>
    <property type="match status" value="2"/>
</dbReference>
<dbReference type="RefSeq" id="WP_016361077.1">
    <property type="nucleotide sequence ID" value="NZ_KE150241.1"/>
</dbReference>
<dbReference type="CDD" id="cd03801">
    <property type="entry name" value="GT4_PimA-like"/>
    <property type="match status" value="1"/>
</dbReference>
<keyword evidence="3" id="KW-1185">Reference proteome</keyword>
<dbReference type="Proteomes" id="UP000006034">
    <property type="component" value="Unassembled WGS sequence"/>
</dbReference>
<dbReference type="SUPFAM" id="SSF56784">
    <property type="entry name" value="HAD-like"/>
    <property type="match status" value="1"/>
</dbReference>
<dbReference type="InterPro" id="IPR029044">
    <property type="entry name" value="Nucleotide-diphossugar_trans"/>
</dbReference>
<dbReference type="Gene3D" id="1.10.150.400">
    <property type="match status" value="1"/>
</dbReference>
<reference evidence="2 3" key="1">
    <citation type="submission" date="2010-10" db="EMBL/GenBank/DDBJ databases">
        <authorList>
            <consortium name="The Broad Institute Genome Sequencing Platform"/>
            <person name="Ward D."/>
            <person name="Earl A."/>
            <person name="Feldgarden M."/>
            <person name="Young S.K."/>
            <person name="Gargeya S."/>
            <person name="Zeng Q."/>
            <person name="Alvarado L."/>
            <person name="Berlin A."/>
            <person name="Bochicchio J."/>
            <person name="Chapman S.B."/>
            <person name="Chen Z."/>
            <person name="Freedman E."/>
            <person name="Gellesch M."/>
            <person name="Goldberg J."/>
            <person name="Griggs A."/>
            <person name="Gujja S."/>
            <person name="Heilman E."/>
            <person name="Heiman D."/>
            <person name="Howarth C."/>
            <person name="Mehta T."/>
            <person name="Neiman D."/>
            <person name="Pearson M."/>
            <person name="Roberts A."/>
            <person name="Saif S."/>
            <person name="Shea T."/>
            <person name="Shenoy N."/>
            <person name="Sisk P."/>
            <person name="Stolte C."/>
            <person name="Sykes S."/>
            <person name="White J."/>
            <person name="Yandava C."/>
            <person name="Allen-Vercoe E."/>
            <person name="Sibley C."/>
            <person name="Ambrose C.E."/>
            <person name="Strauss J."/>
            <person name="Daigneault M."/>
            <person name="Haas B."/>
            <person name="Nusbaum C."/>
            <person name="Birren B."/>
        </authorList>
    </citation>
    <scope>NUCLEOTIDE SEQUENCE [LARGE SCALE GENOMIC DNA]</scope>
    <source>
        <strain evidence="2 3">3_1_6</strain>
    </source>
</reference>
<dbReference type="GeneID" id="78087556"/>
<evidence type="ECO:0000259" key="1">
    <source>
        <dbReference type="Pfam" id="PF00534"/>
    </source>
</evidence>
<comment type="caution">
    <text evidence="2">The sequence shown here is derived from an EMBL/GenBank/DDBJ whole genome shotgun (WGS) entry which is preliminary data.</text>
</comment>
<dbReference type="Pfam" id="PF00534">
    <property type="entry name" value="Glycos_transf_1"/>
    <property type="match status" value="1"/>
</dbReference>
<reference evidence="2 3" key="2">
    <citation type="submission" date="2013-04" db="EMBL/GenBank/DDBJ databases">
        <title>The Genome Sequence of Bilophila wadsworthia 3_1_6.</title>
        <authorList>
            <consortium name="The Broad Institute Genomics Platform"/>
            <person name="Earl A."/>
            <person name="Ward D."/>
            <person name="Feldgarden M."/>
            <person name="Gevers D."/>
            <person name="Sibley C."/>
            <person name="Strauss J."/>
            <person name="Allen-Vercoe E."/>
            <person name="Walker B."/>
            <person name="Young S."/>
            <person name="Zeng Q."/>
            <person name="Gargeya S."/>
            <person name="Fitzgerald M."/>
            <person name="Haas B."/>
            <person name="Abouelleil A."/>
            <person name="Allen A.W."/>
            <person name="Alvarado L."/>
            <person name="Arachchi H.M."/>
            <person name="Berlin A.M."/>
            <person name="Chapman S.B."/>
            <person name="Gainer-Dewar J."/>
            <person name="Goldberg J."/>
            <person name="Griggs A."/>
            <person name="Gujja S."/>
            <person name="Hansen M."/>
            <person name="Howarth C."/>
            <person name="Imamovic A."/>
            <person name="Ireland A."/>
            <person name="Larimer J."/>
            <person name="McCowan C."/>
            <person name="Murphy C."/>
            <person name="Pearson M."/>
            <person name="Poon T.W."/>
            <person name="Priest M."/>
            <person name="Roberts A."/>
            <person name="Saif S."/>
            <person name="Shea T."/>
            <person name="Sisk P."/>
            <person name="Sykes S."/>
            <person name="Wortman J."/>
            <person name="Nusbaum C."/>
            <person name="Birren B."/>
        </authorList>
    </citation>
    <scope>NUCLEOTIDE SEQUENCE [LARGE SCALE GENOMIC DNA]</scope>
    <source>
        <strain evidence="2 3">3_1_6</strain>
    </source>
</reference>
<organism evidence="2 3">
    <name type="scientific">Bilophila wadsworthia (strain 3_1_6)</name>
    <dbReference type="NCBI Taxonomy" id="563192"/>
    <lineage>
        <taxon>Bacteria</taxon>
        <taxon>Pseudomonadati</taxon>
        <taxon>Thermodesulfobacteriota</taxon>
        <taxon>Desulfovibrionia</taxon>
        <taxon>Desulfovibrionales</taxon>
        <taxon>Desulfovibrionaceae</taxon>
        <taxon>Bilophila</taxon>
    </lineage>
</organism>
<dbReference type="STRING" id="563192.HMPREF0179_03365"/>
<dbReference type="GO" id="GO:0016757">
    <property type="term" value="F:glycosyltransferase activity"/>
    <property type="evidence" value="ECO:0007669"/>
    <property type="project" value="InterPro"/>
</dbReference>
<proteinExistence type="predicted"/>
<dbReference type="eggNOG" id="COG0438">
    <property type="taxonomic scope" value="Bacteria"/>
</dbReference>
<evidence type="ECO:0000313" key="2">
    <source>
        <dbReference type="EMBL" id="EFV42829.2"/>
    </source>
</evidence>
<dbReference type="eggNOG" id="COG0463">
    <property type="taxonomic scope" value="Bacteria"/>
</dbReference>